<evidence type="ECO:0000256" key="1">
    <source>
        <dbReference type="ARBA" id="ARBA00006226"/>
    </source>
</evidence>
<accession>A0A926V995</accession>
<dbReference type="InterPro" id="IPR035093">
    <property type="entry name" value="RelE/ParE_toxin_dom_sf"/>
</dbReference>
<dbReference type="Pfam" id="PF05016">
    <property type="entry name" value="ParE_toxin"/>
    <property type="match status" value="1"/>
</dbReference>
<keyword evidence="4" id="KW-1185">Reference proteome</keyword>
<dbReference type="InterPro" id="IPR051803">
    <property type="entry name" value="TA_system_RelE-like_toxin"/>
</dbReference>
<comment type="similarity">
    <text evidence="1">Belongs to the RelE toxin family.</text>
</comment>
<dbReference type="InterPro" id="IPR007712">
    <property type="entry name" value="RelE/ParE_toxin"/>
</dbReference>
<sequence>MTRRIAITPRASLDLDEHFSYIAENNQDAALRFFDAARQTFSQLAKTPGIGSPFAVTNSRLEGLRKWAVRGFEKYLIFYLDRGEDIEIVRVLHSSRNIPVILGQEE</sequence>
<dbReference type="AlphaFoldDB" id="A0A926V995"/>
<gene>
    <name evidence="3" type="ORF">H6G03_00705</name>
</gene>
<dbReference type="Gene3D" id="3.30.2310.20">
    <property type="entry name" value="RelE-like"/>
    <property type="match status" value="1"/>
</dbReference>
<dbReference type="RefSeq" id="WP_190461021.1">
    <property type="nucleotide sequence ID" value="NZ_JACJPW010000001.1"/>
</dbReference>
<evidence type="ECO:0000313" key="3">
    <source>
        <dbReference type="EMBL" id="MBD2179641.1"/>
    </source>
</evidence>
<protein>
    <submittedName>
        <fullName evidence="3">Type II toxin-antitoxin system RelE/ParE family toxin</fullName>
    </submittedName>
</protein>
<evidence type="ECO:0000256" key="2">
    <source>
        <dbReference type="ARBA" id="ARBA00022649"/>
    </source>
</evidence>
<dbReference type="PANTHER" id="PTHR33755:SF9">
    <property type="entry name" value="TOXIN PARE1"/>
    <property type="match status" value="1"/>
</dbReference>
<organism evidence="3 4">
    <name type="scientific">Aerosakkonema funiforme FACHB-1375</name>
    <dbReference type="NCBI Taxonomy" id="2949571"/>
    <lineage>
        <taxon>Bacteria</taxon>
        <taxon>Bacillati</taxon>
        <taxon>Cyanobacteriota</taxon>
        <taxon>Cyanophyceae</taxon>
        <taxon>Oscillatoriophycideae</taxon>
        <taxon>Aerosakkonematales</taxon>
        <taxon>Aerosakkonemataceae</taxon>
        <taxon>Aerosakkonema</taxon>
    </lineage>
</organism>
<name>A0A926V995_9CYAN</name>
<reference evidence="3" key="1">
    <citation type="journal article" date="2015" name="ISME J.">
        <title>Draft Genome Sequence of Streptomyces incarnatus NRRL8089, which Produces the Nucleoside Antibiotic Sinefungin.</title>
        <authorList>
            <person name="Oshima K."/>
            <person name="Hattori M."/>
            <person name="Shimizu H."/>
            <person name="Fukuda K."/>
            <person name="Nemoto M."/>
            <person name="Inagaki K."/>
            <person name="Tamura T."/>
        </authorList>
    </citation>
    <scope>NUCLEOTIDE SEQUENCE</scope>
    <source>
        <strain evidence="3">FACHB-1375</strain>
    </source>
</reference>
<dbReference type="Proteomes" id="UP000641646">
    <property type="component" value="Unassembled WGS sequence"/>
</dbReference>
<evidence type="ECO:0000313" key="4">
    <source>
        <dbReference type="Proteomes" id="UP000641646"/>
    </source>
</evidence>
<keyword evidence="2" id="KW-1277">Toxin-antitoxin system</keyword>
<reference evidence="3" key="2">
    <citation type="submission" date="2020-08" db="EMBL/GenBank/DDBJ databases">
        <authorList>
            <person name="Chen M."/>
            <person name="Teng W."/>
            <person name="Zhao L."/>
            <person name="Hu C."/>
            <person name="Zhou Y."/>
            <person name="Han B."/>
            <person name="Song L."/>
            <person name="Shu W."/>
        </authorList>
    </citation>
    <scope>NUCLEOTIDE SEQUENCE</scope>
    <source>
        <strain evidence="3">FACHB-1375</strain>
    </source>
</reference>
<comment type="caution">
    <text evidence="3">The sequence shown here is derived from an EMBL/GenBank/DDBJ whole genome shotgun (WGS) entry which is preliminary data.</text>
</comment>
<dbReference type="PANTHER" id="PTHR33755">
    <property type="entry name" value="TOXIN PARE1-RELATED"/>
    <property type="match status" value="1"/>
</dbReference>
<proteinExistence type="inferred from homology"/>
<dbReference type="EMBL" id="JACJPW010000001">
    <property type="protein sequence ID" value="MBD2179641.1"/>
    <property type="molecule type" value="Genomic_DNA"/>
</dbReference>